<feature type="compositionally biased region" description="Pro residues" evidence="1">
    <location>
        <begin position="263"/>
        <end position="275"/>
    </location>
</feature>
<evidence type="ECO:0008006" key="5">
    <source>
        <dbReference type="Google" id="ProtNLM"/>
    </source>
</evidence>
<gene>
    <name evidence="3" type="ORF">SAMN05192539_102471</name>
</gene>
<keyword evidence="2" id="KW-0732">Signal</keyword>
<proteinExistence type="predicted"/>
<dbReference type="OrthoDB" id="8559287at2"/>
<feature type="region of interest" description="Disordered" evidence="1">
    <location>
        <begin position="230"/>
        <end position="275"/>
    </location>
</feature>
<keyword evidence="4" id="KW-1185">Reference proteome</keyword>
<name>A0A1H7D4W4_9BURK</name>
<evidence type="ECO:0000256" key="1">
    <source>
        <dbReference type="SAM" id="MobiDB-lite"/>
    </source>
</evidence>
<dbReference type="STRING" id="667676.SAMN05192539_102471"/>
<evidence type="ECO:0000313" key="4">
    <source>
        <dbReference type="Proteomes" id="UP000198866"/>
    </source>
</evidence>
<evidence type="ECO:0000256" key="2">
    <source>
        <dbReference type="SAM" id="SignalP"/>
    </source>
</evidence>
<reference evidence="4" key="1">
    <citation type="submission" date="2016-10" db="EMBL/GenBank/DDBJ databases">
        <authorList>
            <person name="Varghese N."/>
            <person name="Submissions S."/>
        </authorList>
    </citation>
    <scope>NUCLEOTIDE SEQUENCE [LARGE SCALE GENOMIC DNA]</scope>
    <source>
        <strain evidence="4">LMG 26031</strain>
    </source>
</reference>
<feature type="chain" id="PRO_5011587829" description="Conjugal transfer pilus assembly protein TraK" evidence="2">
    <location>
        <begin position="29"/>
        <end position="275"/>
    </location>
</feature>
<organism evidence="3 4">
    <name type="scientific">Paraburkholderia diazotrophica</name>
    <dbReference type="NCBI Taxonomy" id="667676"/>
    <lineage>
        <taxon>Bacteria</taxon>
        <taxon>Pseudomonadati</taxon>
        <taxon>Pseudomonadota</taxon>
        <taxon>Betaproteobacteria</taxon>
        <taxon>Burkholderiales</taxon>
        <taxon>Burkholderiaceae</taxon>
        <taxon>Paraburkholderia</taxon>
    </lineage>
</organism>
<dbReference type="EMBL" id="FNYE01000024">
    <property type="protein sequence ID" value="SEJ93215.1"/>
    <property type="molecule type" value="Genomic_DNA"/>
</dbReference>
<dbReference type="Proteomes" id="UP000198866">
    <property type="component" value="Unassembled WGS sequence"/>
</dbReference>
<dbReference type="RefSeq" id="WP_090870419.1">
    <property type="nucleotide sequence ID" value="NZ_FNYE01000024.1"/>
</dbReference>
<evidence type="ECO:0000313" key="3">
    <source>
        <dbReference type="EMBL" id="SEJ93215.1"/>
    </source>
</evidence>
<dbReference type="AlphaFoldDB" id="A0A1H7D4W4"/>
<sequence>MTRKPARCARALARALAVRGAVATAAMAAVAAPLGVPVAVSMAVSMAVPQAVFAADTTPIAPAEKLLFLTPHLNGVASQTELDYSLVVSAPPEKSTDRVRVLVASDDNAKSDAIVTDANGKAALPGNLPCNPIILYFLERDIAEMEQSTGGQRRYFQQRVRLALAAGPPITDATAQVEGKPVKARKIVIQPYLNDPNAERFPKYTSKRYTFILADGVPGGVSLLLTEVPGDNGDFTHPVKTESVSFETSVRKLSPPAHGAPSTPKPPPNAPRASR</sequence>
<protein>
    <recommendedName>
        <fullName evidence="5">Conjugal transfer pilus assembly protein TraK</fullName>
    </recommendedName>
</protein>
<feature type="signal peptide" evidence="2">
    <location>
        <begin position="1"/>
        <end position="28"/>
    </location>
</feature>
<accession>A0A1H7D4W4</accession>